<dbReference type="EMBL" id="APMP01000001">
    <property type="protein sequence ID" value="ENZ83745.1"/>
    <property type="molecule type" value="Genomic_DNA"/>
</dbReference>
<evidence type="ECO:0000313" key="4">
    <source>
        <dbReference type="Proteomes" id="UP000013063"/>
    </source>
</evidence>
<proteinExistence type="predicted"/>
<dbReference type="PROSITE" id="PS51257">
    <property type="entry name" value="PROKAR_LIPOPROTEIN"/>
    <property type="match status" value="1"/>
</dbReference>
<dbReference type="AlphaFoldDB" id="R0D5X2"/>
<evidence type="ECO:0008006" key="5">
    <source>
        <dbReference type="Google" id="ProtNLM"/>
    </source>
</evidence>
<feature type="region of interest" description="Disordered" evidence="1">
    <location>
        <begin position="102"/>
        <end position="133"/>
    </location>
</feature>
<sequence precursor="true">MRHSKWLAAALLIGAAGLSACQRAETHGDQAKPAAPKLGRQPVRVIDRLDCPEKQGYLKRVSVAPDGQSCAYATDKATVELRLVKLTSGDAESALTPIEAELKSVMPPPPPPPKPPNAKSKGHTSIHLPGVNIDSNEHGADIRIGHLTINSDGGAAEVKINKNVNLSDDDRKSAVAGAASDDEHGDGDVSINASNGGAEIKARKAGDNLVRSTFILANDKAPKGYRLAGYEARGPKGGPLAVAVVKAKTRDTGDHDIFKDMKALLRHNVGG</sequence>
<feature type="compositionally biased region" description="Pro residues" evidence="1">
    <location>
        <begin position="106"/>
        <end position="116"/>
    </location>
</feature>
<feature type="region of interest" description="Disordered" evidence="1">
    <location>
        <begin position="174"/>
        <end position="194"/>
    </location>
</feature>
<protein>
    <recommendedName>
        <fullName evidence="5">Auto-transporter adhesin head GIN domain-containing protein</fullName>
    </recommendedName>
</protein>
<keyword evidence="4" id="KW-1185">Reference proteome</keyword>
<dbReference type="OrthoDB" id="7184736at2"/>
<evidence type="ECO:0000256" key="2">
    <source>
        <dbReference type="SAM" id="SignalP"/>
    </source>
</evidence>
<feature type="chain" id="PRO_5004339932" description="Auto-transporter adhesin head GIN domain-containing protein" evidence="2">
    <location>
        <begin position="25"/>
        <end position="271"/>
    </location>
</feature>
<accession>R0D5X2</accession>
<keyword evidence="2" id="KW-0732">Signal</keyword>
<name>R0D5X2_CAUVI</name>
<evidence type="ECO:0000313" key="3">
    <source>
        <dbReference type="EMBL" id="ENZ83745.1"/>
    </source>
</evidence>
<gene>
    <name evidence="3" type="ORF">OR37_00250</name>
</gene>
<dbReference type="eggNOG" id="ENOG503400W">
    <property type="taxonomic scope" value="Bacteria"/>
</dbReference>
<organism evidence="3 4">
    <name type="scientific">Caulobacter vibrioides OR37</name>
    <dbReference type="NCBI Taxonomy" id="1292034"/>
    <lineage>
        <taxon>Bacteria</taxon>
        <taxon>Pseudomonadati</taxon>
        <taxon>Pseudomonadota</taxon>
        <taxon>Alphaproteobacteria</taxon>
        <taxon>Caulobacterales</taxon>
        <taxon>Caulobacteraceae</taxon>
        <taxon>Caulobacter</taxon>
    </lineage>
</organism>
<comment type="caution">
    <text evidence="3">The sequence shown here is derived from an EMBL/GenBank/DDBJ whole genome shotgun (WGS) entry which is preliminary data.</text>
</comment>
<feature type="signal peptide" evidence="2">
    <location>
        <begin position="1"/>
        <end position="24"/>
    </location>
</feature>
<evidence type="ECO:0000256" key="1">
    <source>
        <dbReference type="SAM" id="MobiDB-lite"/>
    </source>
</evidence>
<dbReference type="PATRIC" id="fig|1292034.3.peg.247"/>
<dbReference type="Proteomes" id="UP000013063">
    <property type="component" value="Unassembled WGS sequence"/>
</dbReference>
<reference evidence="3 4" key="1">
    <citation type="journal article" date="2013" name="Genome Announc.">
        <title>Draft Genome Sequence for Caulobacter sp. Strain OR37, a Bacterium Tolerant to Heavy Metals.</title>
        <authorList>
            <person name="Utturkar S.M."/>
            <person name="Bollmann A."/>
            <person name="Brzoska R.M."/>
            <person name="Klingeman D.M."/>
            <person name="Epstein S.E."/>
            <person name="Palumbo A.V."/>
            <person name="Brown S.D."/>
        </authorList>
    </citation>
    <scope>NUCLEOTIDE SEQUENCE [LARGE SCALE GENOMIC DNA]</scope>
    <source>
        <strain evidence="3 4">OR37</strain>
    </source>
</reference>
<dbReference type="RefSeq" id="WP_004615305.1">
    <property type="nucleotide sequence ID" value="NZ_APMP01000001.1"/>
</dbReference>